<dbReference type="Gene3D" id="3.90.79.10">
    <property type="entry name" value="Nucleoside Triphosphate Pyrophosphohydrolase"/>
    <property type="match status" value="1"/>
</dbReference>
<evidence type="ECO:0000259" key="3">
    <source>
        <dbReference type="PROSITE" id="PS51462"/>
    </source>
</evidence>
<dbReference type="Proteomes" id="UP000177103">
    <property type="component" value="Unassembled WGS sequence"/>
</dbReference>
<evidence type="ECO:0000313" key="5">
    <source>
        <dbReference type="Proteomes" id="UP000177103"/>
    </source>
</evidence>
<dbReference type="InterPro" id="IPR000086">
    <property type="entry name" value="NUDIX_hydrolase_dom"/>
</dbReference>
<comment type="similarity">
    <text evidence="2">Belongs to the Nudix hydrolase family.</text>
</comment>
<dbReference type="InterPro" id="IPR015797">
    <property type="entry name" value="NUDIX_hydrolase-like_dom_sf"/>
</dbReference>
<dbReference type="InterPro" id="IPR020084">
    <property type="entry name" value="NUDIX_hydrolase_CS"/>
</dbReference>
<dbReference type="PROSITE" id="PS51462">
    <property type="entry name" value="NUDIX"/>
    <property type="match status" value="1"/>
</dbReference>
<dbReference type="PANTHER" id="PTHR21340:SF0">
    <property type="entry name" value="BIS(5'-NUCLEOSYL)-TETRAPHOSPHATASE [ASYMMETRICAL]"/>
    <property type="match status" value="1"/>
</dbReference>
<dbReference type="GO" id="GO:0006167">
    <property type="term" value="P:AMP biosynthetic process"/>
    <property type="evidence" value="ECO:0007669"/>
    <property type="project" value="TreeGrafter"/>
</dbReference>
<comment type="caution">
    <text evidence="4">The sequence shown here is derived from an EMBL/GenBank/DDBJ whole genome shotgun (WGS) entry which is preliminary data.</text>
</comment>
<reference evidence="4 5" key="1">
    <citation type="journal article" date="2016" name="Nat. Commun.">
        <title>Thousands of microbial genomes shed light on interconnected biogeochemical processes in an aquifer system.</title>
        <authorList>
            <person name="Anantharaman K."/>
            <person name="Brown C.T."/>
            <person name="Hug L.A."/>
            <person name="Sharon I."/>
            <person name="Castelle C.J."/>
            <person name="Probst A.J."/>
            <person name="Thomas B.C."/>
            <person name="Singh A."/>
            <person name="Wilkins M.J."/>
            <person name="Karaoz U."/>
            <person name="Brodie E.L."/>
            <person name="Williams K.H."/>
            <person name="Hubbard S.S."/>
            <person name="Banfield J.F."/>
        </authorList>
    </citation>
    <scope>NUCLEOTIDE SEQUENCE [LARGE SCALE GENOMIC DNA]</scope>
</reference>
<accession>A0A1G1WAP5</accession>
<keyword evidence="1 2" id="KW-0378">Hydrolase</keyword>
<dbReference type="GO" id="GO:0004081">
    <property type="term" value="F:bis(5'-nucleosyl)-tetraphosphatase (asymmetrical) activity"/>
    <property type="evidence" value="ECO:0007669"/>
    <property type="project" value="TreeGrafter"/>
</dbReference>
<dbReference type="PROSITE" id="PS00893">
    <property type="entry name" value="NUDIX_BOX"/>
    <property type="match status" value="1"/>
</dbReference>
<dbReference type="SUPFAM" id="SSF55811">
    <property type="entry name" value="Nudix"/>
    <property type="match status" value="1"/>
</dbReference>
<sequence>MKQETSAGGVVYRKVNNKIEFLIVQHSGHHRWVLPKGWIDTGETKEQTALREVKEEAGVDAEIQEYLGEITIFYTNSSKEKVRKTSHFFLMKYKSGNPEKDHGWEVENTSWLSADEAINKLDYPGEKEMVGKAIESLNKVS</sequence>
<feature type="domain" description="Nudix hydrolase" evidence="3">
    <location>
        <begin position="2"/>
        <end position="135"/>
    </location>
</feature>
<name>A0A1G1WAP5_9BACT</name>
<evidence type="ECO:0000256" key="1">
    <source>
        <dbReference type="ARBA" id="ARBA00022801"/>
    </source>
</evidence>
<protein>
    <recommendedName>
        <fullName evidence="3">Nudix hydrolase domain-containing protein</fullName>
    </recommendedName>
</protein>
<dbReference type="PANTHER" id="PTHR21340">
    <property type="entry name" value="DIADENOSINE 5,5-P1,P4-TETRAPHOSPHATE PYROPHOSPHOHYDROLASE MUTT"/>
    <property type="match status" value="1"/>
</dbReference>
<dbReference type="InterPro" id="IPR051325">
    <property type="entry name" value="Nudix_hydrolase_domain"/>
</dbReference>
<dbReference type="InterPro" id="IPR020476">
    <property type="entry name" value="Nudix_hydrolase"/>
</dbReference>
<proteinExistence type="inferred from homology"/>
<dbReference type="PRINTS" id="PR00502">
    <property type="entry name" value="NUDIXFAMILY"/>
</dbReference>
<gene>
    <name evidence="4" type="ORF">A2Y57_00440</name>
</gene>
<dbReference type="Pfam" id="PF00293">
    <property type="entry name" value="NUDIX"/>
    <property type="match status" value="1"/>
</dbReference>
<organism evidence="4 5">
    <name type="scientific">Candidatus Woykebacteria bacterium RBG_13_40_7b</name>
    <dbReference type="NCBI Taxonomy" id="1802594"/>
    <lineage>
        <taxon>Bacteria</taxon>
        <taxon>Candidatus Woykeibacteriota</taxon>
    </lineage>
</organism>
<dbReference type="AlphaFoldDB" id="A0A1G1WAP5"/>
<dbReference type="EMBL" id="MHCQ01000017">
    <property type="protein sequence ID" value="OGY24691.1"/>
    <property type="molecule type" value="Genomic_DNA"/>
</dbReference>
<evidence type="ECO:0000256" key="2">
    <source>
        <dbReference type="RuleBase" id="RU003476"/>
    </source>
</evidence>
<dbReference type="GO" id="GO:0006754">
    <property type="term" value="P:ATP biosynthetic process"/>
    <property type="evidence" value="ECO:0007669"/>
    <property type="project" value="TreeGrafter"/>
</dbReference>
<dbReference type="CDD" id="cd03673">
    <property type="entry name" value="NUDIX_Ap6A_hydrolase"/>
    <property type="match status" value="1"/>
</dbReference>
<evidence type="ECO:0000313" key="4">
    <source>
        <dbReference type="EMBL" id="OGY24691.1"/>
    </source>
</evidence>